<dbReference type="EMBL" id="JAAIWM010000004">
    <property type="protein sequence ID" value="NEY72497.1"/>
    <property type="molecule type" value="Genomic_DNA"/>
</dbReference>
<dbReference type="Pfam" id="PF02810">
    <property type="entry name" value="SEC-C"/>
    <property type="match status" value="1"/>
</dbReference>
<proteinExistence type="predicted"/>
<protein>
    <submittedName>
        <fullName evidence="1">Zinc chelation protein SecC</fullName>
    </submittedName>
</protein>
<dbReference type="PANTHER" id="PTHR33747">
    <property type="entry name" value="UPF0225 PROTEIN SCO1677"/>
    <property type="match status" value="1"/>
</dbReference>
<accession>A0A6M0Q888</accession>
<dbReference type="RefSeq" id="WP_163179970.1">
    <property type="nucleotide sequence ID" value="NZ_JAAIWM010000004.1"/>
</dbReference>
<gene>
    <name evidence="1" type="ORF">G4D63_12240</name>
</gene>
<dbReference type="InterPro" id="IPR016024">
    <property type="entry name" value="ARM-type_fold"/>
</dbReference>
<sequence>MTFLEKIRPHLVSDDILVQETVLHALNEYPNVPEEWTVELLKEALRNKEKQSSILIYIENQVINEEGLLVLLEIISTMDKSSRHIALRLLENIKPQLAFTYKNDLSKYLSEDMFTLYSLLQNGEKDHVLTEYRNTLKLLENENPYKTNLLFNAKMLAEKIVEKEWITETEISSILNRELNEDWVSFEGIFTIYMIGLYKFEAFIPVITKLLSRDEDTLLEYVANALIQFQSDKVIKEVAPYLLDEDTVILASSVAAAIKTDYAVEALRGAYQETEEIASQDLLIEALCHQLSTKALPEISGHMKHEYHSSLVDIEQVVYGFYKIVGEDHPQLDDWKHLALYGEMDDQESEETKLPIKVENKVGRNDPCPCESGKKYKKCCG</sequence>
<dbReference type="InterPro" id="IPR004027">
    <property type="entry name" value="SEC_C_motif"/>
</dbReference>
<evidence type="ECO:0000313" key="1">
    <source>
        <dbReference type="EMBL" id="NEY72497.1"/>
    </source>
</evidence>
<organism evidence="1 2">
    <name type="scientific">Bacillus mesophilus</name>
    <dbReference type="NCBI Taxonomy" id="1808955"/>
    <lineage>
        <taxon>Bacteria</taxon>
        <taxon>Bacillati</taxon>
        <taxon>Bacillota</taxon>
        <taxon>Bacilli</taxon>
        <taxon>Bacillales</taxon>
        <taxon>Bacillaceae</taxon>
        <taxon>Bacillus</taxon>
    </lineage>
</organism>
<evidence type="ECO:0000313" key="2">
    <source>
        <dbReference type="Proteomes" id="UP000481043"/>
    </source>
</evidence>
<dbReference type="PANTHER" id="PTHR33747:SF1">
    <property type="entry name" value="ADENYLATE CYCLASE-ASSOCIATED CAP C-TERMINAL DOMAIN-CONTAINING PROTEIN"/>
    <property type="match status" value="1"/>
</dbReference>
<name>A0A6M0Q888_9BACI</name>
<dbReference type="AlphaFoldDB" id="A0A6M0Q888"/>
<reference evidence="1 2" key="1">
    <citation type="submission" date="2020-02" db="EMBL/GenBank/DDBJ databases">
        <title>Bacillus aquiflavi sp. nov., isolated from yellow water of strong flavor Chinese baijiu in Yibin region of China.</title>
        <authorList>
            <person name="Xie J."/>
        </authorList>
    </citation>
    <scope>NUCLEOTIDE SEQUENCE [LARGE SCALE GENOMIC DNA]</scope>
    <source>
        <strain evidence="1 2">SA4</strain>
    </source>
</reference>
<dbReference type="SUPFAM" id="SSF103642">
    <property type="entry name" value="Sec-C motif"/>
    <property type="match status" value="1"/>
</dbReference>
<dbReference type="SUPFAM" id="SSF48371">
    <property type="entry name" value="ARM repeat"/>
    <property type="match status" value="1"/>
</dbReference>
<keyword evidence="2" id="KW-1185">Reference proteome</keyword>
<comment type="caution">
    <text evidence="1">The sequence shown here is derived from an EMBL/GenBank/DDBJ whole genome shotgun (WGS) entry which is preliminary data.</text>
</comment>
<dbReference type="Proteomes" id="UP000481043">
    <property type="component" value="Unassembled WGS sequence"/>
</dbReference>
<dbReference type="Gene3D" id="3.10.450.50">
    <property type="match status" value="1"/>
</dbReference>